<feature type="domain" description="4Fe-4S ferredoxin-type" evidence="6">
    <location>
        <begin position="61"/>
        <end position="90"/>
    </location>
</feature>
<name>A0A9E2F6B3_PSYF1</name>
<proteinExistence type="predicted"/>
<dbReference type="Proteomes" id="UP000811545">
    <property type="component" value="Unassembled WGS sequence"/>
</dbReference>
<dbReference type="Pfam" id="PF13183">
    <property type="entry name" value="Fer4_8"/>
    <property type="match status" value="1"/>
</dbReference>
<keyword evidence="5" id="KW-0411">Iron-sulfur</keyword>
<evidence type="ECO:0000313" key="7">
    <source>
        <dbReference type="EMBL" id="MBT9144418.1"/>
    </source>
</evidence>
<feature type="domain" description="4Fe-4S ferredoxin-type" evidence="6">
    <location>
        <begin position="16"/>
        <end position="48"/>
    </location>
</feature>
<dbReference type="GO" id="GO:0016491">
    <property type="term" value="F:oxidoreductase activity"/>
    <property type="evidence" value="ECO:0007669"/>
    <property type="project" value="UniProtKB-KW"/>
</dbReference>
<keyword evidence="1" id="KW-0004">4Fe-4S</keyword>
<dbReference type="Gene3D" id="1.10.1060.10">
    <property type="entry name" value="Alpha-helical ferredoxin"/>
    <property type="match status" value="1"/>
</dbReference>
<dbReference type="GO" id="GO:0046872">
    <property type="term" value="F:metal ion binding"/>
    <property type="evidence" value="ECO:0007669"/>
    <property type="project" value="UniProtKB-KW"/>
</dbReference>
<keyword evidence="2" id="KW-0479">Metal-binding</keyword>
<dbReference type="GO" id="GO:0051539">
    <property type="term" value="F:4 iron, 4 sulfur cluster binding"/>
    <property type="evidence" value="ECO:0007669"/>
    <property type="project" value="UniProtKB-KW"/>
</dbReference>
<gene>
    <name evidence="7" type="ORF">DDT42_00259</name>
</gene>
<evidence type="ECO:0000256" key="4">
    <source>
        <dbReference type="ARBA" id="ARBA00023004"/>
    </source>
</evidence>
<keyword evidence="4" id="KW-0408">Iron</keyword>
<dbReference type="InterPro" id="IPR017900">
    <property type="entry name" value="4Fe4S_Fe_S_CS"/>
</dbReference>
<dbReference type="AlphaFoldDB" id="A0A9E2F6B3"/>
<protein>
    <recommendedName>
        <fullName evidence="6">4Fe-4S ferredoxin-type domain-containing protein</fullName>
    </recommendedName>
</protein>
<dbReference type="EMBL" id="QLTW01000007">
    <property type="protein sequence ID" value="MBT9144418.1"/>
    <property type="molecule type" value="Genomic_DNA"/>
</dbReference>
<dbReference type="GO" id="GO:0005886">
    <property type="term" value="C:plasma membrane"/>
    <property type="evidence" value="ECO:0007669"/>
    <property type="project" value="TreeGrafter"/>
</dbReference>
<dbReference type="PROSITE" id="PS00198">
    <property type="entry name" value="4FE4S_FER_1"/>
    <property type="match status" value="1"/>
</dbReference>
<organism evidence="7 8">
    <name type="scientific">Psychracetigena formicireducens</name>
    <dbReference type="NCBI Taxonomy" id="2986056"/>
    <lineage>
        <taxon>Bacteria</taxon>
        <taxon>Bacillati</taxon>
        <taxon>Candidatus Lithacetigenota</taxon>
        <taxon>Candidatus Psychracetigena</taxon>
    </lineage>
</organism>
<dbReference type="PANTHER" id="PTHR43255">
    <property type="entry name" value="IRON-SULFUR-BINDING OXIDOREDUCTASE FADF-RELATED-RELATED"/>
    <property type="match status" value="1"/>
</dbReference>
<dbReference type="PANTHER" id="PTHR43255:SF1">
    <property type="entry name" value="IRON-SULFUR-BINDING OXIDOREDUCTASE FADF-RELATED"/>
    <property type="match status" value="1"/>
</dbReference>
<evidence type="ECO:0000259" key="6">
    <source>
        <dbReference type="PROSITE" id="PS51379"/>
    </source>
</evidence>
<sequence length="132" mass="15180">MEINIEIINFELREAIEERSNQKLINCYQCGKCSAGCPSVHLMDVSPHEIVRMLQLGLIDDVFKVNSPWYCTSCFTCVSRCPRAIDIAKIMEALRYYNLNAAVHLFDPNTLSDEVKDKIPQQALVSLWRKRT</sequence>
<evidence type="ECO:0000256" key="5">
    <source>
        <dbReference type="ARBA" id="ARBA00023014"/>
    </source>
</evidence>
<dbReference type="PROSITE" id="PS51379">
    <property type="entry name" value="4FE4S_FER_2"/>
    <property type="match status" value="2"/>
</dbReference>
<dbReference type="InterPro" id="IPR051460">
    <property type="entry name" value="HdrC_iron-sulfur_subunit"/>
</dbReference>
<dbReference type="InterPro" id="IPR009051">
    <property type="entry name" value="Helical_ferredxn"/>
</dbReference>
<evidence type="ECO:0000313" key="8">
    <source>
        <dbReference type="Proteomes" id="UP000811545"/>
    </source>
</evidence>
<comment type="caution">
    <text evidence="7">The sequence shown here is derived from an EMBL/GenBank/DDBJ whole genome shotgun (WGS) entry which is preliminary data.</text>
</comment>
<accession>A0A9E2F6B3</accession>
<evidence type="ECO:0000256" key="2">
    <source>
        <dbReference type="ARBA" id="ARBA00022723"/>
    </source>
</evidence>
<reference evidence="7 8" key="1">
    <citation type="journal article" date="2021" name="bioRxiv">
        <title>Unique metabolic strategies in Hadean analogues reveal hints for primordial physiology.</title>
        <authorList>
            <person name="Nobu M.K."/>
            <person name="Nakai R."/>
            <person name="Tamazawa S."/>
            <person name="Mori H."/>
            <person name="Toyoda A."/>
            <person name="Ijiri A."/>
            <person name="Suzuki S."/>
            <person name="Kurokawa K."/>
            <person name="Kamagata Y."/>
            <person name="Tamaki H."/>
        </authorList>
    </citation>
    <scope>NUCLEOTIDE SEQUENCE [LARGE SCALE GENOMIC DNA]</scope>
    <source>
        <strain evidence="7">BS525</strain>
    </source>
</reference>
<evidence type="ECO:0000256" key="3">
    <source>
        <dbReference type="ARBA" id="ARBA00023002"/>
    </source>
</evidence>
<evidence type="ECO:0000256" key="1">
    <source>
        <dbReference type="ARBA" id="ARBA00022485"/>
    </source>
</evidence>
<dbReference type="SUPFAM" id="SSF46548">
    <property type="entry name" value="alpha-helical ferredoxin"/>
    <property type="match status" value="1"/>
</dbReference>
<keyword evidence="3" id="KW-0560">Oxidoreductase</keyword>
<dbReference type="InterPro" id="IPR017896">
    <property type="entry name" value="4Fe4S_Fe-S-bd"/>
</dbReference>